<dbReference type="CTD" id="20231598"/>
<dbReference type="GO" id="GO:0005283">
    <property type="term" value="F:amino acid:sodium symporter activity"/>
    <property type="evidence" value="ECO:0007669"/>
    <property type="project" value="TreeGrafter"/>
</dbReference>
<feature type="transmembrane region" description="Helical" evidence="11">
    <location>
        <begin position="416"/>
        <end position="434"/>
    </location>
</feature>
<dbReference type="KEGG" id="lgi:LOTGIDRAFT_118264"/>
<accession>V4AH05</accession>
<dbReference type="Proteomes" id="UP000030746">
    <property type="component" value="Unassembled WGS sequence"/>
</dbReference>
<dbReference type="HOGENOM" id="CLU_006855_9_5_1"/>
<evidence type="ECO:0000256" key="8">
    <source>
        <dbReference type="PIRSR" id="PIRSR600175-1"/>
    </source>
</evidence>
<dbReference type="PROSITE" id="PS00610">
    <property type="entry name" value="NA_NEUROTRAN_SYMP_1"/>
    <property type="match status" value="1"/>
</dbReference>
<sequence length="594" mass="66917">MVNGNVILQKTTEPEVENVARDKWSKGCDFILSLIGYGVGLGNIWRFPYLCAKNGGAVFLIPYLIFMILCAFPLCYLEVSLGQFSGKSTYNVWDICPILRGVGVGMTLTNALFCSYANLILSWILYYLVYSFMSPLPWSNCDNWWNTKDCYIYTTIEDPSNTSINSELMMNATDLLTNIAHTLPSEEFWQYNVLRISSGINDFGSVQWHVVFGSAVGWFITFLCMVKGVKSLGKVVYVTATAPYILITIILIRAITLPGALDGVEFYIIPDWSKLLDIQVWVQALMQIFFSLGMGWGGFIAMASYNKFNNNVLRDTIICCVVCEGTSFYAGFVVFAGLGHMAYSTGLTVEDIIRTGPGLAFITYPDALSQLPVPQIWAVLFFIMLVFVALDTIFIAIEVCTTTLMDVCTFINSKRIVLLTGISCLIMFLVTLIYTTNAGVYVFQIVDWYCGAIALFIYTLLECIIVGWIYGADRYYKDLEMMFGKKPSIVMKILWCYITPGLMLVVLALTFYNFKTPSYGDYVYPPGAEVFGWLVATLPILSIPTWMLVDVLKRRGPILQRIMDGFKPNDKWGPARDADMVYNTNSRENMEMFN</sequence>
<feature type="binding site" evidence="8">
    <location>
        <position position="43"/>
    </location>
    <ligand>
        <name>Na(+)</name>
        <dbReference type="ChEBI" id="CHEBI:29101"/>
        <label>1</label>
    </ligand>
</feature>
<name>V4AH05_LOTGI</name>
<evidence type="ECO:0000256" key="10">
    <source>
        <dbReference type="RuleBase" id="RU003732"/>
    </source>
</evidence>
<proteinExistence type="inferred from homology"/>
<keyword evidence="10" id="KW-0769">Symport</keyword>
<evidence type="ECO:0000313" key="12">
    <source>
        <dbReference type="EMBL" id="ESO94430.1"/>
    </source>
</evidence>
<keyword evidence="9" id="KW-1015">Disulfide bond</keyword>
<evidence type="ECO:0000313" key="13">
    <source>
        <dbReference type="Proteomes" id="UP000030746"/>
    </source>
</evidence>
<feature type="transmembrane region" description="Helical" evidence="11">
    <location>
        <begin position="27"/>
        <end position="45"/>
    </location>
</feature>
<feature type="binding site" evidence="8">
    <location>
        <position position="39"/>
    </location>
    <ligand>
        <name>Na(+)</name>
        <dbReference type="ChEBI" id="CHEBI:29101"/>
        <label>1</label>
    </ligand>
</feature>
<dbReference type="PRINTS" id="PR00176">
    <property type="entry name" value="NANEUSMPORT"/>
</dbReference>
<dbReference type="GO" id="GO:0089718">
    <property type="term" value="P:amino acid import across plasma membrane"/>
    <property type="evidence" value="ECO:0007669"/>
    <property type="project" value="TreeGrafter"/>
</dbReference>
<feature type="transmembrane region" description="Helical" evidence="11">
    <location>
        <begin position="317"/>
        <end position="338"/>
    </location>
</feature>
<evidence type="ECO:0000256" key="11">
    <source>
        <dbReference type="SAM" id="Phobius"/>
    </source>
</evidence>
<dbReference type="AlphaFoldDB" id="V4AH05"/>
<dbReference type="SUPFAM" id="SSF161070">
    <property type="entry name" value="SNF-like"/>
    <property type="match status" value="1"/>
</dbReference>
<comment type="subcellular location">
    <subcellularLocation>
        <location evidence="1">Membrane</location>
        <topology evidence="1">Multi-pass membrane protein</topology>
    </subcellularLocation>
</comment>
<evidence type="ECO:0000256" key="9">
    <source>
        <dbReference type="PIRSR" id="PIRSR600175-2"/>
    </source>
</evidence>
<evidence type="ECO:0000256" key="3">
    <source>
        <dbReference type="ARBA" id="ARBA00022448"/>
    </source>
</evidence>
<feature type="transmembrane region" description="Helical" evidence="11">
    <location>
        <begin position="446"/>
        <end position="472"/>
    </location>
</feature>
<feature type="transmembrane region" description="Helical" evidence="11">
    <location>
        <begin position="281"/>
        <end position="305"/>
    </location>
</feature>
<evidence type="ECO:0000256" key="6">
    <source>
        <dbReference type="ARBA" id="ARBA00023136"/>
    </source>
</evidence>
<dbReference type="InterPro" id="IPR000175">
    <property type="entry name" value="Na/ntran_symport"/>
</dbReference>
<evidence type="ECO:0000256" key="1">
    <source>
        <dbReference type="ARBA" id="ARBA00004141"/>
    </source>
</evidence>
<comment type="similarity">
    <text evidence="2 10">Belongs to the sodium:neurotransmitter symporter (SNF) (TC 2.A.22) family.</text>
</comment>
<protein>
    <recommendedName>
        <fullName evidence="10">Transporter</fullName>
    </recommendedName>
</protein>
<dbReference type="GeneID" id="20231598"/>
<keyword evidence="5 11" id="KW-1133">Transmembrane helix</keyword>
<feature type="binding site" evidence="8">
    <location>
        <position position="36"/>
    </location>
    <ligand>
        <name>Na(+)</name>
        <dbReference type="ChEBI" id="CHEBI:29101"/>
        <label>1</label>
    </ligand>
</feature>
<evidence type="ECO:0000256" key="7">
    <source>
        <dbReference type="ARBA" id="ARBA00023180"/>
    </source>
</evidence>
<dbReference type="GO" id="GO:0005886">
    <property type="term" value="C:plasma membrane"/>
    <property type="evidence" value="ECO:0007669"/>
    <property type="project" value="TreeGrafter"/>
</dbReference>
<dbReference type="PANTHER" id="PTHR11616">
    <property type="entry name" value="SODIUM/CHLORIDE DEPENDENT TRANSPORTER"/>
    <property type="match status" value="1"/>
</dbReference>
<feature type="transmembrane region" description="Helical" evidence="11">
    <location>
        <begin position="376"/>
        <end position="404"/>
    </location>
</feature>
<dbReference type="OMA" id="ANTTWIM"/>
<dbReference type="Pfam" id="PF00209">
    <property type="entry name" value="SNF"/>
    <property type="match status" value="1"/>
</dbReference>
<keyword evidence="13" id="KW-1185">Reference proteome</keyword>
<feature type="transmembrane region" description="Helical" evidence="11">
    <location>
        <begin position="98"/>
        <end position="129"/>
    </location>
</feature>
<dbReference type="InterPro" id="IPR037272">
    <property type="entry name" value="SNS_sf"/>
</dbReference>
<evidence type="ECO:0000256" key="5">
    <source>
        <dbReference type="ARBA" id="ARBA00022989"/>
    </source>
</evidence>
<dbReference type="PROSITE" id="PS50267">
    <property type="entry name" value="NA_NEUROTRAN_SYMP_3"/>
    <property type="match status" value="1"/>
</dbReference>
<evidence type="ECO:0000256" key="2">
    <source>
        <dbReference type="ARBA" id="ARBA00006459"/>
    </source>
</evidence>
<feature type="binding site" evidence="8">
    <location>
        <position position="391"/>
    </location>
    <ligand>
        <name>Na(+)</name>
        <dbReference type="ChEBI" id="CHEBI:29101"/>
        <label>1</label>
    </ligand>
</feature>
<keyword evidence="6 11" id="KW-0472">Membrane</keyword>
<feature type="transmembrane region" description="Helical" evidence="11">
    <location>
        <begin position="493"/>
        <end position="512"/>
    </location>
</feature>
<organism evidence="12 13">
    <name type="scientific">Lottia gigantea</name>
    <name type="common">Giant owl limpet</name>
    <dbReference type="NCBI Taxonomy" id="225164"/>
    <lineage>
        <taxon>Eukaryota</taxon>
        <taxon>Metazoa</taxon>
        <taxon>Spiralia</taxon>
        <taxon>Lophotrochozoa</taxon>
        <taxon>Mollusca</taxon>
        <taxon>Gastropoda</taxon>
        <taxon>Patellogastropoda</taxon>
        <taxon>Lottioidea</taxon>
        <taxon>Lottiidae</taxon>
        <taxon>Lottia</taxon>
    </lineage>
</organism>
<keyword evidence="3 10" id="KW-0813">Transport</keyword>
<feature type="transmembrane region" description="Helical" evidence="11">
    <location>
        <begin position="532"/>
        <end position="552"/>
    </location>
</feature>
<dbReference type="GO" id="GO:0046872">
    <property type="term" value="F:metal ion binding"/>
    <property type="evidence" value="ECO:0007669"/>
    <property type="project" value="UniProtKB-KW"/>
</dbReference>
<feature type="transmembrane region" description="Helical" evidence="11">
    <location>
        <begin position="57"/>
        <end position="77"/>
    </location>
</feature>
<dbReference type="RefSeq" id="XP_009054717.1">
    <property type="nucleotide sequence ID" value="XM_009056469.1"/>
</dbReference>
<keyword evidence="8" id="KW-0915">Sodium</keyword>
<feature type="transmembrane region" description="Helical" evidence="11">
    <location>
        <begin position="206"/>
        <end position="226"/>
    </location>
</feature>
<feature type="binding site" evidence="8">
    <location>
        <position position="291"/>
    </location>
    <ligand>
        <name>Na(+)</name>
        <dbReference type="ChEBI" id="CHEBI:29101"/>
        <label>1</label>
    </ligand>
</feature>
<dbReference type="PANTHER" id="PTHR11616:SF321">
    <property type="entry name" value="SODIUM-DEPENDENT NUTRIENT AMINO ACID TRANSPORTER 1-RELATED"/>
    <property type="match status" value="1"/>
</dbReference>
<reference evidence="12 13" key="1">
    <citation type="journal article" date="2013" name="Nature">
        <title>Insights into bilaterian evolution from three spiralian genomes.</title>
        <authorList>
            <person name="Simakov O."/>
            <person name="Marletaz F."/>
            <person name="Cho S.J."/>
            <person name="Edsinger-Gonzales E."/>
            <person name="Havlak P."/>
            <person name="Hellsten U."/>
            <person name="Kuo D.H."/>
            <person name="Larsson T."/>
            <person name="Lv J."/>
            <person name="Arendt D."/>
            <person name="Savage R."/>
            <person name="Osoegawa K."/>
            <person name="de Jong P."/>
            <person name="Grimwood J."/>
            <person name="Chapman J.A."/>
            <person name="Shapiro H."/>
            <person name="Aerts A."/>
            <person name="Otillar R.P."/>
            <person name="Terry A.Y."/>
            <person name="Boore J.L."/>
            <person name="Grigoriev I.V."/>
            <person name="Lindberg D.R."/>
            <person name="Seaver E.C."/>
            <person name="Weisblat D.A."/>
            <person name="Putnam N.H."/>
            <person name="Rokhsar D.S."/>
        </authorList>
    </citation>
    <scope>NUCLEOTIDE SEQUENCE [LARGE SCALE GENOMIC DNA]</scope>
</reference>
<keyword evidence="8" id="KW-0479">Metal-binding</keyword>
<evidence type="ECO:0000256" key="4">
    <source>
        <dbReference type="ARBA" id="ARBA00022692"/>
    </source>
</evidence>
<dbReference type="EMBL" id="KB201802">
    <property type="protein sequence ID" value="ESO94430.1"/>
    <property type="molecule type" value="Genomic_DNA"/>
</dbReference>
<feature type="transmembrane region" description="Helical" evidence="11">
    <location>
        <begin position="235"/>
        <end position="261"/>
    </location>
</feature>
<keyword evidence="4 10" id="KW-0812">Transmembrane</keyword>
<keyword evidence="7" id="KW-0325">Glycoprotein</keyword>
<feature type="disulfide bond" evidence="9">
    <location>
        <begin position="141"/>
        <end position="150"/>
    </location>
</feature>
<dbReference type="OrthoDB" id="6150485at2759"/>
<gene>
    <name evidence="12" type="ORF">LOTGIDRAFT_118264</name>
</gene>